<dbReference type="InterPro" id="IPR043128">
    <property type="entry name" value="Rev_trsase/Diguanyl_cyclase"/>
</dbReference>
<gene>
    <name evidence="3" type="ORF">CXB51_034542</name>
</gene>
<comment type="caution">
    <text evidence="3">The sequence shown here is derived from an EMBL/GenBank/DDBJ whole genome shotgun (WGS) entry which is preliminary data.</text>
</comment>
<evidence type="ECO:0008006" key="5">
    <source>
        <dbReference type="Google" id="ProtNLM"/>
    </source>
</evidence>
<dbReference type="SUPFAM" id="SSF50630">
    <property type="entry name" value="Acid proteases"/>
    <property type="match status" value="1"/>
</dbReference>
<dbReference type="InterPro" id="IPR041577">
    <property type="entry name" value="RT_RNaseH_2"/>
</dbReference>
<dbReference type="PANTHER" id="PTHR24559">
    <property type="entry name" value="TRANSPOSON TY3-I GAG-POL POLYPROTEIN"/>
    <property type="match status" value="1"/>
</dbReference>
<evidence type="ECO:0000259" key="1">
    <source>
        <dbReference type="Pfam" id="PF00078"/>
    </source>
</evidence>
<dbReference type="AlphaFoldDB" id="A0A8J6CF15"/>
<dbReference type="Pfam" id="PF00078">
    <property type="entry name" value="RVT_1"/>
    <property type="match status" value="1"/>
</dbReference>
<dbReference type="CDD" id="cd01647">
    <property type="entry name" value="RT_LTR"/>
    <property type="match status" value="1"/>
</dbReference>
<reference evidence="3 4" key="1">
    <citation type="journal article" date="2021" name="bioRxiv">
        <title>The Gossypium anomalum genome as a resource for cotton improvement and evolutionary analysis of hybrid incompatibility.</title>
        <authorList>
            <person name="Grover C.E."/>
            <person name="Yuan D."/>
            <person name="Arick M.A."/>
            <person name="Miller E.R."/>
            <person name="Hu G."/>
            <person name="Peterson D.G."/>
            <person name="Wendel J.F."/>
            <person name="Udall J.A."/>
        </authorList>
    </citation>
    <scope>NUCLEOTIDE SEQUENCE [LARGE SCALE GENOMIC DNA]</scope>
    <source>
        <strain evidence="3">JFW-Udall</strain>
        <tissue evidence="3">Leaf</tissue>
    </source>
</reference>
<dbReference type="OrthoDB" id="415724at2759"/>
<evidence type="ECO:0000313" key="4">
    <source>
        <dbReference type="Proteomes" id="UP000701853"/>
    </source>
</evidence>
<dbReference type="Pfam" id="PF17919">
    <property type="entry name" value="RT_RNaseH_2"/>
    <property type="match status" value="1"/>
</dbReference>
<sequence>MLEKCVSIEALMCKRFIDGLNEDIRLLVGILELKEFVMGRPPRNTGNVTGRKGTTKDSTVRSEARAPARAYAIRAREDTSSPNVITGTFSLYDTNVIALIDPGSTHSYVCINLVSNKSLPVESTKFFIKVSNPLGKYVLVDKVCYNCPLMTRGYCCSASLMLLLFDEFDVILGMDWLTLHDAVVNCRRKTIELKFQNNEILRIEFDESNGLPVMISSMLAQKYVKKGCDAYFAYVLDTKVSESKIESVPVVFEYLDVFPKELLGLPPIREVEFAIELVPETSSISIAPYRMALIELKELKAQLQELTDKGFAQPSFSPWGAPVLFIKKKDGSMRLCIDYCQLNKVTIKNKYPLLRIDDLFDQLKRAIVFSKIYLRFGYYQLQVKDSDVPKTTFRTRPYLDRFVVVFIDDILIYSRDESEHAEHLRIVLQTLRDKQLFAKFRKCELWLREVGFLRHIVSAKGIQVDLSKISAVVDWKPPRNVSEKDVKFELSKKCQQSFEQLKVLLTEAPILVQPESSTDFVIFSDASLNDLGCVLMQEGEMIVDASRQLKPHEKNYSTHDLELAAIKDLNLRQRRWLELLKDYGLVIDYHPGKANVVTEALSRKSLFAL</sequence>
<dbReference type="PANTHER" id="PTHR24559:SF444">
    <property type="entry name" value="REVERSE TRANSCRIPTASE DOMAIN-CONTAINING PROTEIN"/>
    <property type="match status" value="1"/>
</dbReference>
<proteinExistence type="predicted"/>
<keyword evidence="4" id="KW-1185">Reference proteome</keyword>
<name>A0A8J6CF15_9ROSI</name>
<dbReference type="InterPro" id="IPR021109">
    <property type="entry name" value="Peptidase_aspartic_dom_sf"/>
</dbReference>
<feature type="domain" description="Reverse transcriptase" evidence="1">
    <location>
        <begin position="400"/>
        <end position="453"/>
    </location>
</feature>
<feature type="domain" description="Reverse transcriptase/retrotransposon-derived protein RNase H-like" evidence="2">
    <location>
        <begin position="491"/>
        <end position="577"/>
    </location>
</feature>
<dbReference type="EMBL" id="JAHUZN010000013">
    <property type="protein sequence ID" value="KAG8472657.1"/>
    <property type="molecule type" value="Genomic_DNA"/>
</dbReference>
<dbReference type="FunFam" id="3.30.70.270:FF:000003">
    <property type="entry name" value="Transposon Ty3-G Gag-Pol polyprotein"/>
    <property type="match status" value="1"/>
</dbReference>
<evidence type="ECO:0000313" key="3">
    <source>
        <dbReference type="EMBL" id="KAG8472657.1"/>
    </source>
</evidence>
<dbReference type="SUPFAM" id="SSF56672">
    <property type="entry name" value="DNA/RNA polymerases"/>
    <property type="match status" value="1"/>
</dbReference>
<dbReference type="CDD" id="cd00303">
    <property type="entry name" value="retropepsin_like"/>
    <property type="match status" value="1"/>
</dbReference>
<evidence type="ECO:0000259" key="2">
    <source>
        <dbReference type="Pfam" id="PF17919"/>
    </source>
</evidence>
<protein>
    <recommendedName>
        <fullName evidence="5">DNA/RNA polymerases superfamily protein</fullName>
    </recommendedName>
</protein>
<dbReference type="Gene3D" id="3.30.70.270">
    <property type="match status" value="2"/>
</dbReference>
<dbReference type="Gene3D" id="3.10.10.10">
    <property type="entry name" value="HIV Type 1 Reverse Transcriptase, subunit A, domain 1"/>
    <property type="match status" value="1"/>
</dbReference>
<dbReference type="InterPro" id="IPR043502">
    <property type="entry name" value="DNA/RNA_pol_sf"/>
</dbReference>
<dbReference type="Pfam" id="PF08284">
    <property type="entry name" value="RVP_2"/>
    <property type="match status" value="1"/>
</dbReference>
<dbReference type="Gene3D" id="2.40.70.10">
    <property type="entry name" value="Acid Proteases"/>
    <property type="match status" value="1"/>
</dbReference>
<accession>A0A8J6CF15</accession>
<dbReference type="Proteomes" id="UP000701853">
    <property type="component" value="Chromosome 13"/>
</dbReference>
<dbReference type="InterPro" id="IPR000477">
    <property type="entry name" value="RT_dom"/>
</dbReference>
<organism evidence="3 4">
    <name type="scientific">Gossypium anomalum</name>
    <dbReference type="NCBI Taxonomy" id="47600"/>
    <lineage>
        <taxon>Eukaryota</taxon>
        <taxon>Viridiplantae</taxon>
        <taxon>Streptophyta</taxon>
        <taxon>Embryophyta</taxon>
        <taxon>Tracheophyta</taxon>
        <taxon>Spermatophyta</taxon>
        <taxon>Magnoliopsida</taxon>
        <taxon>eudicotyledons</taxon>
        <taxon>Gunneridae</taxon>
        <taxon>Pentapetalae</taxon>
        <taxon>rosids</taxon>
        <taxon>malvids</taxon>
        <taxon>Malvales</taxon>
        <taxon>Malvaceae</taxon>
        <taxon>Malvoideae</taxon>
        <taxon>Gossypium</taxon>
    </lineage>
</organism>
<dbReference type="InterPro" id="IPR053134">
    <property type="entry name" value="RNA-dir_DNA_polymerase"/>
</dbReference>